<keyword evidence="1" id="KW-0175">Coiled coil</keyword>
<evidence type="ECO:0000256" key="1">
    <source>
        <dbReference type="SAM" id="Coils"/>
    </source>
</evidence>
<accession>A0A2B9JYF9</accession>
<protein>
    <submittedName>
        <fullName evidence="2">Uncharacterized protein</fullName>
    </submittedName>
</protein>
<feature type="coiled-coil region" evidence="1">
    <location>
        <begin position="12"/>
        <end position="94"/>
    </location>
</feature>
<proteinExistence type="predicted"/>
<name>A0A2B9JYF9_PRIMG</name>
<gene>
    <name evidence="2" type="ORF">CN497_13345</name>
</gene>
<dbReference type="RefSeq" id="WP_013055445.1">
    <property type="nucleotide sequence ID" value="NZ_CATKPS010000011.1"/>
</dbReference>
<dbReference type="AlphaFoldDB" id="A0A2B9JYF9"/>
<dbReference type="Proteomes" id="UP000220341">
    <property type="component" value="Unassembled WGS sequence"/>
</dbReference>
<reference evidence="2 3" key="1">
    <citation type="submission" date="2017-09" db="EMBL/GenBank/DDBJ databases">
        <title>Large-scale bioinformatics analysis of Bacillus genomes uncovers conserved roles of natural products in bacterial physiology.</title>
        <authorList>
            <consortium name="Agbiome Team Llc"/>
            <person name="Bleich R.M."/>
            <person name="Kirk G.J."/>
            <person name="Santa Maria K.C."/>
            <person name="Allen S.E."/>
            <person name="Farag S."/>
            <person name="Shank E.A."/>
            <person name="Bowers A."/>
        </authorList>
    </citation>
    <scope>NUCLEOTIDE SEQUENCE [LARGE SCALE GENOMIC DNA]</scope>
    <source>
        <strain evidence="2 3">AFS003013</strain>
    </source>
</reference>
<comment type="caution">
    <text evidence="2">The sequence shown here is derived from an EMBL/GenBank/DDBJ whole genome shotgun (WGS) entry which is preliminary data.</text>
</comment>
<dbReference type="EMBL" id="NTYW01000014">
    <property type="protein sequence ID" value="PES36853.1"/>
    <property type="molecule type" value="Genomic_DNA"/>
</dbReference>
<sequence>MSRNSPSPKDDLTQLKQKLIHYKSEIRHVQNQLKSYERALEREKENTSFWKKKHAETLSTSEKEVEIEGLERELDLLRNELSEQKIIAEAFREKASRKQPVIEEKIVEKIIEKVVEKPVERFEKSDILCFFQHSILLPEQSERELMIFGNVIIQNQTSSTLHSPVLCLKMKPVASSTLSGKIVDEKSIEASSIPSSSLEWRYAHPKWNEKIQHDGEYWIKPIKQTSLKPKDKLLFDSFQVVIPLSSDTTSFILEGFFYSEEWQEGIPFLNKVVLNFP</sequence>
<organism evidence="2 3">
    <name type="scientific">Priestia megaterium</name>
    <name type="common">Bacillus megaterium</name>
    <dbReference type="NCBI Taxonomy" id="1404"/>
    <lineage>
        <taxon>Bacteria</taxon>
        <taxon>Bacillati</taxon>
        <taxon>Bacillota</taxon>
        <taxon>Bacilli</taxon>
        <taxon>Bacillales</taxon>
        <taxon>Bacillaceae</taxon>
        <taxon>Priestia</taxon>
    </lineage>
</organism>
<evidence type="ECO:0000313" key="2">
    <source>
        <dbReference type="EMBL" id="PES36853.1"/>
    </source>
</evidence>
<evidence type="ECO:0000313" key="3">
    <source>
        <dbReference type="Proteomes" id="UP000220341"/>
    </source>
</evidence>